<dbReference type="RefSeq" id="WP_098193775.1">
    <property type="nucleotide sequence ID" value="NZ_CP023777.1"/>
</dbReference>
<organism evidence="2 3">
    <name type="scientific">Chitinophaga caeni</name>
    <dbReference type="NCBI Taxonomy" id="2029983"/>
    <lineage>
        <taxon>Bacteria</taxon>
        <taxon>Pseudomonadati</taxon>
        <taxon>Bacteroidota</taxon>
        <taxon>Chitinophagia</taxon>
        <taxon>Chitinophagales</taxon>
        <taxon>Chitinophagaceae</taxon>
        <taxon>Chitinophaga</taxon>
    </lineage>
</organism>
<dbReference type="Proteomes" id="UP000220133">
    <property type="component" value="Chromosome"/>
</dbReference>
<proteinExistence type="predicted"/>
<name>A0A291QU65_9BACT</name>
<dbReference type="InterPro" id="IPR020941">
    <property type="entry name" value="SUFU-like_domain"/>
</dbReference>
<gene>
    <name evidence="2" type="ORF">COR50_09550</name>
</gene>
<feature type="domain" description="Suppressor of fused-like" evidence="1">
    <location>
        <begin position="207"/>
        <end position="362"/>
    </location>
</feature>
<evidence type="ECO:0000313" key="2">
    <source>
        <dbReference type="EMBL" id="ATL47394.1"/>
    </source>
</evidence>
<sequence length="369" mass="41767">MMNDPVVLLEETNTRGTLQAVIEQDDRTAYFYLFPGQKFAHQFEPRACWLRNLKTAPATRDFEAMSQGQAPMIEASFCDHPDGLPPLEAERLSIVWLESGDGAAALYDDKIIGFIPGWTLYSDQPIAYASSCTGSTELSMMFPMNENATPIIYGQVARATEFWNSWEGESNTQWGALQEKYISTYEEIFGPIQKYYAIDGDQWPPMAIGEFEKDGIKYFLSMGIGIRAMPWVDYLYNDNASGFRRMELAIAIDMKDFDAEAQMRFAEIISGMADSPWRDITWYGEGHTNSAKELPGEYESLILSAALYNGSNIALPDMYGDKLNLYWCTPITLKEREYAHSIPNGGYTLLEEMINEGMSHVVRKRSSLK</sequence>
<evidence type="ECO:0000259" key="1">
    <source>
        <dbReference type="Pfam" id="PF05076"/>
    </source>
</evidence>
<dbReference type="KEGG" id="cbae:COR50_09550"/>
<keyword evidence="3" id="KW-1185">Reference proteome</keyword>
<dbReference type="AlphaFoldDB" id="A0A291QU65"/>
<accession>A0A291QU65</accession>
<dbReference type="Pfam" id="PF05076">
    <property type="entry name" value="SUFU"/>
    <property type="match status" value="1"/>
</dbReference>
<dbReference type="EMBL" id="CP023777">
    <property type="protein sequence ID" value="ATL47394.1"/>
    <property type="molecule type" value="Genomic_DNA"/>
</dbReference>
<protein>
    <submittedName>
        <fullName evidence="2">Suppressor of fused protein (SUFU)</fullName>
    </submittedName>
</protein>
<dbReference type="OrthoDB" id="333049at2"/>
<reference evidence="2 3" key="1">
    <citation type="submission" date="2017-10" db="EMBL/GenBank/DDBJ databases">
        <title>Paenichitinophaga pekingensis gen. nov., sp. nov., isolated from activated sludge.</title>
        <authorList>
            <person name="Jin D."/>
            <person name="Kong X."/>
            <person name="Deng Y."/>
            <person name="Bai Z."/>
        </authorList>
    </citation>
    <scope>NUCLEOTIDE SEQUENCE [LARGE SCALE GENOMIC DNA]</scope>
    <source>
        <strain evidence="2 3">13</strain>
    </source>
</reference>
<evidence type="ECO:0000313" key="3">
    <source>
        <dbReference type="Proteomes" id="UP000220133"/>
    </source>
</evidence>